<feature type="transmembrane region" description="Helical" evidence="5">
    <location>
        <begin position="37"/>
        <end position="57"/>
    </location>
</feature>
<evidence type="ECO:0000256" key="5">
    <source>
        <dbReference type="SAM" id="Phobius"/>
    </source>
</evidence>
<feature type="transmembrane region" description="Helical" evidence="5">
    <location>
        <begin position="7"/>
        <end position="25"/>
    </location>
</feature>
<feature type="domain" description="EamA" evidence="6">
    <location>
        <begin position="158"/>
        <end position="289"/>
    </location>
</feature>
<feature type="transmembrane region" description="Helical" evidence="5">
    <location>
        <begin position="186"/>
        <end position="208"/>
    </location>
</feature>
<organism evidence="7 8">
    <name type="scientific">Roseovarius nanhaiticus</name>
    <dbReference type="NCBI Taxonomy" id="573024"/>
    <lineage>
        <taxon>Bacteria</taxon>
        <taxon>Pseudomonadati</taxon>
        <taxon>Pseudomonadota</taxon>
        <taxon>Alphaproteobacteria</taxon>
        <taxon>Rhodobacterales</taxon>
        <taxon>Roseobacteraceae</taxon>
        <taxon>Roseovarius</taxon>
    </lineage>
</organism>
<evidence type="ECO:0000259" key="6">
    <source>
        <dbReference type="Pfam" id="PF00892"/>
    </source>
</evidence>
<dbReference type="PANTHER" id="PTHR32322">
    <property type="entry name" value="INNER MEMBRANE TRANSPORTER"/>
    <property type="match status" value="1"/>
</dbReference>
<feature type="transmembrane region" description="Helical" evidence="5">
    <location>
        <begin position="69"/>
        <end position="90"/>
    </location>
</feature>
<comment type="subcellular location">
    <subcellularLocation>
        <location evidence="1">Membrane</location>
        <topology evidence="1">Multi-pass membrane protein</topology>
    </subcellularLocation>
</comment>
<feature type="transmembrane region" description="Helical" evidence="5">
    <location>
        <begin position="96"/>
        <end position="115"/>
    </location>
</feature>
<evidence type="ECO:0000256" key="3">
    <source>
        <dbReference type="ARBA" id="ARBA00022989"/>
    </source>
</evidence>
<gene>
    <name evidence="7" type="ORF">SAMN05421666_1696</name>
</gene>
<dbReference type="InterPro" id="IPR000620">
    <property type="entry name" value="EamA_dom"/>
</dbReference>
<keyword evidence="3 5" id="KW-1133">Transmembrane helix</keyword>
<dbReference type="EMBL" id="FTNV01000001">
    <property type="protein sequence ID" value="SIS07847.1"/>
    <property type="molecule type" value="Genomic_DNA"/>
</dbReference>
<feature type="transmembrane region" description="Helical" evidence="5">
    <location>
        <begin position="271"/>
        <end position="289"/>
    </location>
</feature>
<dbReference type="STRING" id="573024.SAMN05216208_0440"/>
<dbReference type="RefSeq" id="WP_076532634.1">
    <property type="nucleotide sequence ID" value="NZ_FOAC01000001.1"/>
</dbReference>
<protein>
    <submittedName>
        <fullName evidence="7">EamA-like transporter family protein</fullName>
    </submittedName>
</protein>
<dbReference type="AlphaFoldDB" id="A0A1N7G5G5"/>
<evidence type="ECO:0000313" key="8">
    <source>
        <dbReference type="Proteomes" id="UP000186019"/>
    </source>
</evidence>
<dbReference type="InterPro" id="IPR037185">
    <property type="entry name" value="EmrE-like"/>
</dbReference>
<dbReference type="Proteomes" id="UP000186019">
    <property type="component" value="Unassembled WGS sequence"/>
</dbReference>
<evidence type="ECO:0000256" key="1">
    <source>
        <dbReference type="ARBA" id="ARBA00004141"/>
    </source>
</evidence>
<dbReference type="OrthoDB" id="8688375at2"/>
<feature type="transmembrane region" description="Helical" evidence="5">
    <location>
        <begin position="151"/>
        <end position="174"/>
    </location>
</feature>
<feature type="transmembrane region" description="Helical" evidence="5">
    <location>
        <begin position="220"/>
        <end position="239"/>
    </location>
</feature>
<name>A0A1N7G5G5_9RHOB</name>
<evidence type="ECO:0000313" key="7">
    <source>
        <dbReference type="EMBL" id="SIS07847.1"/>
    </source>
</evidence>
<sequence>MSRADLGPYAVLFVMGAGWGLSVPLSKIAVSTGHLPLGLIFWQEVVIIALLGTICALRGKRLELGRQYWRLYAVIAMCGAVLPDIFFYLAAARLPAGIMAIVIASVPLFSLPIALALRNETFAWRRLLGLSFGIVGILLLVGPEASLPERAMVAFIPLALMAPLLYATEGNLVAKWGTQGLDSMQVILGAALLGMAVTGPLAVVSGQWINPLDGIGVAEWALVASAALHGLVYAVYVWLVGRAGSVFAAQTSYLVTGFGVLWSMLILSERYAIWVWLALAIMILGIALVQPRARAMPLAPVRPMGDAGPNA</sequence>
<feature type="transmembrane region" description="Helical" evidence="5">
    <location>
        <begin position="246"/>
        <end position="265"/>
    </location>
</feature>
<keyword evidence="8" id="KW-1185">Reference proteome</keyword>
<keyword evidence="4 5" id="KW-0472">Membrane</keyword>
<dbReference type="SUPFAM" id="SSF103481">
    <property type="entry name" value="Multidrug resistance efflux transporter EmrE"/>
    <property type="match status" value="2"/>
</dbReference>
<dbReference type="Pfam" id="PF00892">
    <property type="entry name" value="EamA"/>
    <property type="match status" value="2"/>
</dbReference>
<accession>A0A1N7G5G5</accession>
<dbReference type="InterPro" id="IPR050638">
    <property type="entry name" value="AA-Vitamin_Transporters"/>
</dbReference>
<evidence type="ECO:0000256" key="4">
    <source>
        <dbReference type="ARBA" id="ARBA00023136"/>
    </source>
</evidence>
<evidence type="ECO:0000256" key="2">
    <source>
        <dbReference type="ARBA" id="ARBA00022692"/>
    </source>
</evidence>
<reference evidence="7 8" key="1">
    <citation type="submission" date="2017-01" db="EMBL/GenBank/DDBJ databases">
        <authorList>
            <person name="Mah S.A."/>
            <person name="Swanson W.J."/>
            <person name="Moy G.W."/>
            <person name="Vacquier V.D."/>
        </authorList>
    </citation>
    <scope>NUCLEOTIDE SEQUENCE [LARGE SCALE GENOMIC DNA]</scope>
    <source>
        <strain evidence="7 8">DSM 29590</strain>
    </source>
</reference>
<proteinExistence type="predicted"/>
<feature type="transmembrane region" description="Helical" evidence="5">
    <location>
        <begin position="127"/>
        <end position="145"/>
    </location>
</feature>
<dbReference type="GO" id="GO:0016020">
    <property type="term" value="C:membrane"/>
    <property type="evidence" value="ECO:0007669"/>
    <property type="project" value="UniProtKB-SubCell"/>
</dbReference>
<dbReference type="PANTHER" id="PTHR32322:SF9">
    <property type="entry name" value="AMINO-ACID METABOLITE EFFLUX PUMP-RELATED"/>
    <property type="match status" value="1"/>
</dbReference>
<feature type="domain" description="EamA" evidence="6">
    <location>
        <begin position="11"/>
        <end position="141"/>
    </location>
</feature>
<keyword evidence="2 5" id="KW-0812">Transmembrane</keyword>